<feature type="coiled-coil region" evidence="3">
    <location>
        <begin position="191"/>
        <end position="288"/>
    </location>
</feature>
<sequence>MPRPRTETAQRQSPRGLPNARMSSSDSDQPNPRPRTEKNQKPIDGRSARPSQSEPSNQKKLGTRIANLESQLGLAQEELKSLKDQLVSKKPVKKAEQDQFEDKPKQTEAETVKPAKDELDNNPEQIESEALKKGDSLSTITQETLIDNVVHQEETDVFEVPVEKLAIEPELPAGKDELNSKSIIESKNPLLDELTSKLDAKDKELETFRVENESLKSQLDNKSLEMSTARAEIEGLTLRLTNIEQELERSKKGSVRVSEKLESVEKAKEELENEMGRLRILSEQWRKAADEAAAVLAGGRLPERCGSMDKACMGPLGQVGGYGGYIMGSPGLVDDEDGDDGFSGGVRRKGPGIRIPWKKKGPK</sequence>
<proteinExistence type="inferred from homology"/>
<feature type="region of interest" description="Disordered" evidence="4">
    <location>
        <begin position="1"/>
        <end position="65"/>
    </location>
</feature>
<organism evidence="5 6">
    <name type="scientific">Striga hermonthica</name>
    <name type="common">Purple witchweed</name>
    <name type="synonym">Buchnera hermonthica</name>
    <dbReference type="NCBI Taxonomy" id="68872"/>
    <lineage>
        <taxon>Eukaryota</taxon>
        <taxon>Viridiplantae</taxon>
        <taxon>Streptophyta</taxon>
        <taxon>Embryophyta</taxon>
        <taxon>Tracheophyta</taxon>
        <taxon>Spermatophyta</taxon>
        <taxon>Magnoliopsida</taxon>
        <taxon>eudicotyledons</taxon>
        <taxon>Gunneridae</taxon>
        <taxon>Pentapetalae</taxon>
        <taxon>asterids</taxon>
        <taxon>lamiids</taxon>
        <taxon>Lamiales</taxon>
        <taxon>Orobanchaceae</taxon>
        <taxon>Buchnereae</taxon>
        <taxon>Striga</taxon>
    </lineage>
</organism>
<feature type="compositionally biased region" description="Basic and acidic residues" evidence="4">
    <location>
        <begin position="84"/>
        <end position="119"/>
    </location>
</feature>
<dbReference type="SUPFAM" id="SSF57997">
    <property type="entry name" value="Tropomyosin"/>
    <property type="match status" value="1"/>
</dbReference>
<feature type="region of interest" description="Disordered" evidence="4">
    <location>
        <begin position="84"/>
        <end position="123"/>
    </location>
</feature>
<feature type="compositionally biased region" description="Basic and acidic residues" evidence="4">
    <location>
        <begin position="34"/>
        <end position="47"/>
    </location>
</feature>
<dbReference type="OrthoDB" id="782896at2759"/>
<dbReference type="Proteomes" id="UP001153555">
    <property type="component" value="Unassembled WGS sequence"/>
</dbReference>
<reference evidence="5" key="1">
    <citation type="submission" date="2019-12" db="EMBL/GenBank/DDBJ databases">
        <authorList>
            <person name="Scholes J."/>
        </authorList>
    </citation>
    <scope>NUCLEOTIDE SEQUENCE</scope>
</reference>
<name>A0A9N7R230_STRHE</name>
<keyword evidence="6" id="KW-1185">Reference proteome</keyword>
<evidence type="ECO:0000256" key="2">
    <source>
        <dbReference type="ARBA" id="ARBA00023054"/>
    </source>
</evidence>
<feature type="region of interest" description="Disordered" evidence="4">
    <location>
        <begin position="334"/>
        <end position="363"/>
    </location>
</feature>
<evidence type="ECO:0000256" key="4">
    <source>
        <dbReference type="SAM" id="MobiDB-lite"/>
    </source>
</evidence>
<gene>
    <name evidence="5" type="ORF">SHERM_11471</name>
</gene>
<evidence type="ECO:0000256" key="1">
    <source>
        <dbReference type="ARBA" id="ARBA00009778"/>
    </source>
</evidence>
<evidence type="ECO:0000256" key="3">
    <source>
        <dbReference type="SAM" id="Coils"/>
    </source>
</evidence>
<keyword evidence="2 3" id="KW-0175">Coiled coil</keyword>
<dbReference type="InterPro" id="IPR029688">
    <property type="entry name" value="ICR"/>
</dbReference>
<evidence type="ECO:0000313" key="5">
    <source>
        <dbReference type="EMBL" id="CAA0809462.1"/>
    </source>
</evidence>
<feature type="compositionally biased region" description="Basic residues" evidence="4">
    <location>
        <begin position="346"/>
        <end position="363"/>
    </location>
</feature>
<dbReference type="AlphaFoldDB" id="A0A9N7R230"/>
<dbReference type="PANTHER" id="PTHR34224">
    <property type="entry name" value="INTERACTOR OF CONSTITUTIVE ACTIVE ROPS 2, CHLOROPLASTIC-RELATED"/>
    <property type="match status" value="1"/>
</dbReference>
<comment type="caution">
    <text evidence="5">The sequence shown here is derived from an EMBL/GenBank/DDBJ whole genome shotgun (WGS) entry which is preliminary data.</text>
</comment>
<dbReference type="EMBL" id="CACSLK010003813">
    <property type="protein sequence ID" value="CAA0809462.1"/>
    <property type="molecule type" value="Genomic_DNA"/>
</dbReference>
<dbReference type="PANTHER" id="PTHR34224:SF2">
    <property type="entry name" value="INTERACTOR OF CONSTITUTIVE ACTIVE ROPS 4"/>
    <property type="match status" value="1"/>
</dbReference>
<accession>A0A9N7R230</accession>
<feature type="compositionally biased region" description="Polar residues" evidence="4">
    <location>
        <begin position="21"/>
        <end position="30"/>
    </location>
</feature>
<protein>
    <submittedName>
        <fullName evidence="5">Interactor of constitutive active ROPs 1</fullName>
    </submittedName>
</protein>
<feature type="compositionally biased region" description="Polar residues" evidence="4">
    <location>
        <begin position="49"/>
        <end position="60"/>
    </location>
</feature>
<comment type="similarity">
    <text evidence="1">Belongs to the ICR family.</text>
</comment>
<evidence type="ECO:0000313" key="6">
    <source>
        <dbReference type="Proteomes" id="UP001153555"/>
    </source>
</evidence>